<evidence type="ECO:0000256" key="1">
    <source>
        <dbReference type="ARBA" id="ARBA00005417"/>
    </source>
</evidence>
<evidence type="ECO:0000256" key="4">
    <source>
        <dbReference type="ARBA" id="ARBA00022840"/>
    </source>
</evidence>
<dbReference type="GO" id="GO:0005524">
    <property type="term" value="F:ATP binding"/>
    <property type="evidence" value="ECO:0007669"/>
    <property type="project" value="UniProtKB-KW"/>
</dbReference>
<organism evidence="6 7">
    <name type="scientific">Merdimmobilis hominis</name>
    <dbReference type="NCBI Taxonomy" id="2897707"/>
    <lineage>
        <taxon>Bacteria</taxon>
        <taxon>Bacillati</taxon>
        <taxon>Bacillota</taxon>
        <taxon>Clostridia</taxon>
        <taxon>Eubacteriales</taxon>
        <taxon>Oscillospiraceae</taxon>
        <taxon>Merdimmobilis</taxon>
    </lineage>
</organism>
<dbReference type="GO" id="GO:0098796">
    <property type="term" value="C:membrane protein complex"/>
    <property type="evidence" value="ECO:0007669"/>
    <property type="project" value="UniProtKB-ARBA"/>
</dbReference>
<dbReference type="SMART" id="SM00382">
    <property type="entry name" value="AAA"/>
    <property type="match status" value="1"/>
</dbReference>
<dbReference type="InterPro" id="IPR017911">
    <property type="entry name" value="MacB-like_ATP-bd"/>
</dbReference>
<dbReference type="GO" id="GO:0016887">
    <property type="term" value="F:ATP hydrolysis activity"/>
    <property type="evidence" value="ECO:0007669"/>
    <property type="project" value="InterPro"/>
</dbReference>
<keyword evidence="7" id="KW-1185">Reference proteome</keyword>
<dbReference type="GO" id="GO:0022857">
    <property type="term" value="F:transmembrane transporter activity"/>
    <property type="evidence" value="ECO:0007669"/>
    <property type="project" value="UniProtKB-ARBA"/>
</dbReference>
<dbReference type="AlphaFoldDB" id="A0A938XB41"/>
<evidence type="ECO:0000256" key="3">
    <source>
        <dbReference type="ARBA" id="ARBA00022741"/>
    </source>
</evidence>
<evidence type="ECO:0000313" key="7">
    <source>
        <dbReference type="Proteomes" id="UP000774750"/>
    </source>
</evidence>
<name>A0A938XB41_9FIRM</name>
<evidence type="ECO:0000313" key="6">
    <source>
        <dbReference type="EMBL" id="MBM6921934.1"/>
    </source>
</evidence>
<dbReference type="PROSITE" id="PS00211">
    <property type="entry name" value="ABC_TRANSPORTER_1"/>
    <property type="match status" value="1"/>
</dbReference>
<accession>A0A938XB41</accession>
<feature type="domain" description="ABC transporter" evidence="5">
    <location>
        <begin position="4"/>
        <end position="231"/>
    </location>
</feature>
<evidence type="ECO:0000256" key="2">
    <source>
        <dbReference type="ARBA" id="ARBA00022448"/>
    </source>
</evidence>
<dbReference type="Pfam" id="PF00005">
    <property type="entry name" value="ABC_tran"/>
    <property type="match status" value="1"/>
</dbReference>
<dbReference type="InterPro" id="IPR003593">
    <property type="entry name" value="AAA+_ATPase"/>
</dbReference>
<gene>
    <name evidence="6" type="ORF">H6A12_12375</name>
</gene>
<comment type="similarity">
    <text evidence="1">Belongs to the ABC transporter superfamily.</text>
</comment>
<reference evidence="6" key="1">
    <citation type="submission" date="2020-08" db="EMBL/GenBank/DDBJ databases">
        <authorList>
            <person name="Cejkova D."/>
            <person name="Kubasova T."/>
            <person name="Jahodarova E."/>
            <person name="Rychlik I."/>
        </authorList>
    </citation>
    <scope>NUCLEOTIDE SEQUENCE</scope>
    <source>
        <strain evidence="6">An559</strain>
    </source>
</reference>
<keyword evidence="2" id="KW-0813">Transport</keyword>
<dbReference type="InterPro" id="IPR017871">
    <property type="entry name" value="ABC_transporter-like_CS"/>
</dbReference>
<dbReference type="SUPFAM" id="SSF52540">
    <property type="entry name" value="P-loop containing nucleoside triphosphate hydrolases"/>
    <property type="match status" value="1"/>
</dbReference>
<dbReference type="InterPro" id="IPR003439">
    <property type="entry name" value="ABC_transporter-like_ATP-bd"/>
</dbReference>
<dbReference type="InterPro" id="IPR027417">
    <property type="entry name" value="P-loop_NTPase"/>
</dbReference>
<evidence type="ECO:0000259" key="5">
    <source>
        <dbReference type="PROSITE" id="PS50893"/>
    </source>
</evidence>
<dbReference type="Gene3D" id="3.40.50.300">
    <property type="entry name" value="P-loop containing nucleotide triphosphate hydrolases"/>
    <property type="match status" value="1"/>
</dbReference>
<sequence>MAIVEFKDVTRIYTSGDHELRALDGINFTLDEGKFVVILGPSGAGKSTLLNMLGGLDSPTSGTITVNGKDISTLNNNELADYRASTVGFVFQFYNLIPTLTVYENVTLVKDISKDAIDPKKMIAEVGLADHLHNFPSELSGGEQQRVSIARALAKNPKILLCDEPTGALDSETGVLVLKLLLSMAKNYGKTIVVVTHNQNIAKMADVVIRVKNGKIKSYEEQPTPMSADEVEW</sequence>
<reference evidence="6" key="2">
    <citation type="journal article" date="2021" name="Sci. Rep.">
        <title>The distribution of antibiotic resistance genes in chicken gut microbiota commensals.</title>
        <authorList>
            <person name="Juricova H."/>
            <person name="Matiasovicova J."/>
            <person name="Kubasova T."/>
            <person name="Cejkova D."/>
            <person name="Rychlik I."/>
        </authorList>
    </citation>
    <scope>NUCLEOTIDE SEQUENCE</scope>
    <source>
        <strain evidence="6">An559</strain>
    </source>
</reference>
<dbReference type="EMBL" id="JACJKY010000033">
    <property type="protein sequence ID" value="MBM6921934.1"/>
    <property type="molecule type" value="Genomic_DNA"/>
</dbReference>
<dbReference type="PANTHER" id="PTHR42798">
    <property type="entry name" value="LIPOPROTEIN-RELEASING SYSTEM ATP-BINDING PROTEIN LOLD"/>
    <property type="match status" value="1"/>
</dbReference>
<dbReference type="PROSITE" id="PS50893">
    <property type="entry name" value="ABC_TRANSPORTER_2"/>
    <property type="match status" value="1"/>
</dbReference>
<dbReference type="RefSeq" id="WP_204448303.1">
    <property type="nucleotide sequence ID" value="NZ_JACJKY010000033.1"/>
</dbReference>
<dbReference type="CDD" id="cd03255">
    <property type="entry name" value="ABC_MJ0796_LolCDE_FtsE"/>
    <property type="match status" value="1"/>
</dbReference>
<keyword evidence="3" id="KW-0547">Nucleotide-binding</keyword>
<protein>
    <submittedName>
        <fullName evidence="6">ABC transporter ATP-binding protein</fullName>
    </submittedName>
</protein>
<comment type="caution">
    <text evidence="6">The sequence shown here is derived from an EMBL/GenBank/DDBJ whole genome shotgun (WGS) entry which is preliminary data.</text>
</comment>
<proteinExistence type="inferred from homology"/>
<keyword evidence="4 6" id="KW-0067">ATP-binding</keyword>
<dbReference type="FunFam" id="3.40.50.300:FF:000032">
    <property type="entry name" value="Export ABC transporter ATP-binding protein"/>
    <property type="match status" value="1"/>
</dbReference>
<dbReference type="PANTHER" id="PTHR42798:SF2">
    <property type="entry name" value="ABC TRANSPORTER ATP-BINDING PROTEIN MG467-RELATED"/>
    <property type="match status" value="1"/>
</dbReference>
<dbReference type="Proteomes" id="UP000774750">
    <property type="component" value="Unassembled WGS sequence"/>
</dbReference>